<accession>A0AAV9WMN6</accession>
<evidence type="ECO:0000313" key="4">
    <source>
        <dbReference type="Proteomes" id="UP001370758"/>
    </source>
</evidence>
<evidence type="ECO:0000313" key="3">
    <source>
        <dbReference type="EMBL" id="KAK6511234.1"/>
    </source>
</evidence>
<dbReference type="EMBL" id="JAVHJL010000001">
    <property type="protein sequence ID" value="KAK6511234.1"/>
    <property type="molecule type" value="Genomic_DNA"/>
</dbReference>
<feature type="compositionally biased region" description="Polar residues" evidence="1">
    <location>
        <begin position="208"/>
        <end position="218"/>
    </location>
</feature>
<reference evidence="3 4" key="1">
    <citation type="submission" date="2023-08" db="EMBL/GenBank/DDBJ databases">
        <authorList>
            <person name="Palmer J.M."/>
        </authorList>
    </citation>
    <scope>NUCLEOTIDE SEQUENCE [LARGE SCALE GENOMIC DNA]</scope>
    <source>
        <strain evidence="3 4">TWF481</strain>
    </source>
</reference>
<protein>
    <submittedName>
        <fullName evidence="3">Uncharacterized protein</fullName>
    </submittedName>
</protein>
<feature type="region of interest" description="Disordered" evidence="1">
    <location>
        <begin position="161"/>
        <end position="218"/>
    </location>
</feature>
<feature type="chain" id="PRO_5043530306" evidence="2">
    <location>
        <begin position="18"/>
        <end position="331"/>
    </location>
</feature>
<organism evidence="3 4">
    <name type="scientific">Arthrobotrys musiformis</name>
    <dbReference type="NCBI Taxonomy" id="47236"/>
    <lineage>
        <taxon>Eukaryota</taxon>
        <taxon>Fungi</taxon>
        <taxon>Dikarya</taxon>
        <taxon>Ascomycota</taxon>
        <taxon>Pezizomycotina</taxon>
        <taxon>Orbiliomycetes</taxon>
        <taxon>Orbiliales</taxon>
        <taxon>Orbiliaceae</taxon>
        <taxon>Arthrobotrys</taxon>
    </lineage>
</organism>
<evidence type="ECO:0000256" key="1">
    <source>
        <dbReference type="SAM" id="MobiDB-lite"/>
    </source>
</evidence>
<proteinExistence type="predicted"/>
<dbReference type="Proteomes" id="UP001370758">
    <property type="component" value="Unassembled WGS sequence"/>
</dbReference>
<keyword evidence="2" id="KW-0732">Signal</keyword>
<feature type="region of interest" description="Disordered" evidence="1">
    <location>
        <begin position="283"/>
        <end position="331"/>
    </location>
</feature>
<name>A0AAV9WMN6_9PEZI</name>
<feature type="compositionally biased region" description="Acidic residues" evidence="1">
    <location>
        <begin position="180"/>
        <end position="203"/>
    </location>
</feature>
<sequence length="331" mass="36834">MRSLRITLLPLATLTTAYEIGFLGYEDNGRTPTTDDITWQTPPTDSTTCNHIPAAWVNNVEYAFMRTTPNEAPIPRFIGLYGNNFPTPMGCIHQNLNVIIKFEPDRGGQLQMADTLKRDLDRALERDYEGGHAAWRVGRYWDIDSDRNRLFEANEVAVELPQQELMDSDDESGLNFFDGSDSDDLEEEREEEAQEEEVQEEAEGSVHSMGSSRANSISTAESERFANLNSWGGGIQWPNTVLDALRNLILRQMQPSIEADAVPTGEELLDLDLGPPIGDIIDPAPSPRLDADLDAGEEGALRLMQEISDHDGSYSNQGTEYGQGNPLDELE</sequence>
<evidence type="ECO:0000256" key="2">
    <source>
        <dbReference type="SAM" id="SignalP"/>
    </source>
</evidence>
<comment type="caution">
    <text evidence="3">The sequence shown here is derived from an EMBL/GenBank/DDBJ whole genome shotgun (WGS) entry which is preliminary data.</text>
</comment>
<keyword evidence="4" id="KW-1185">Reference proteome</keyword>
<dbReference type="AlphaFoldDB" id="A0AAV9WMN6"/>
<feature type="signal peptide" evidence="2">
    <location>
        <begin position="1"/>
        <end position="17"/>
    </location>
</feature>
<gene>
    <name evidence="3" type="ORF">TWF481_000156</name>
</gene>
<feature type="compositionally biased region" description="Polar residues" evidence="1">
    <location>
        <begin position="313"/>
        <end position="322"/>
    </location>
</feature>